<evidence type="ECO:0000313" key="2">
    <source>
        <dbReference type="EMBL" id="MEW9267032.1"/>
    </source>
</evidence>
<protein>
    <submittedName>
        <fullName evidence="2">Alpha/beta hydrolase</fullName>
    </submittedName>
</protein>
<dbReference type="Proteomes" id="UP001555826">
    <property type="component" value="Unassembled WGS sequence"/>
</dbReference>
<dbReference type="InterPro" id="IPR000639">
    <property type="entry name" value="Epox_hydrolase-like"/>
</dbReference>
<dbReference type="RefSeq" id="WP_367640207.1">
    <property type="nucleotide sequence ID" value="NZ_JBFNQN010000015.1"/>
</dbReference>
<dbReference type="InterPro" id="IPR051340">
    <property type="entry name" value="Haloalkane_dehalogenase"/>
</dbReference>
<keyword evidence="2" id="KW-0378">Hydrolase</keyword>
<proteinExistence type="predicted"/>
<dbReference type="InterPro" id="IPR029058">
    <property type="entry name" value="AB_hydrolase_fold"/>
</dbReference>
<dbReference type="PRINTS" id="PR00412">
    <property type="entry name" value="EPOXHYDRLASE"/>
</dbReference>
<dbReference type="InterPro" id="IPR000073">
    <property type="entry name" value="AB_hydrolase_1"/>
</dbReference>
<dbReference type="EMBL" id="JBFNQN010000015">
    <property type="protein sequence ID" value="MEW9267032.1"/>
    <property type="molecule type" value="Genomic_DNA"/>
</dbReference>
<sequence>MPTAHLPRTHHRTATVDGRTVAYREAGPADGPVVVLLHGFPASSAMYRHLLPRLADRYRVIAPDHIGFGHSDAPAVEEFEYTFDRLADVVESLLAQLGVQRFAVYVQDYGAPVGWRLFLRDPARITAVVSQNGNAYEEGFVDTFWAPLWRWAADGNAQDEALLRSTFSADLIRWQYTHGLDEPDVVDPDTWTRDAAAVNRPGQPEVQLALYRDYPSNRRLYPVLHEAFRAHPVPLLAVWGERDEIFGPDGARAFTADLPEARVELLDGGHFLLESHLDEVADRVRGFLGELS</sequence>
<dbReference type="PRINTS" id="PR00111">
    <property type="entry name" value="ABHYDROLASE"/>
</dbReference>
<dbReference type="GO" id="GO:0016787">
    <property type="term" value="F:hydrolase activity"/>
    <property type="evidence" value="ECO:0007669"/>
    <property type="project" value="UniProtKB-KW"/>
</dbReference>
<accession>A0ABV3PC11</accession>
<dbReference type="PANTHER" id="PTHR42977">
    <property type="entry name" value="HYDROLASE-RELATED"/>
    <property type="match status" value="1"/>
</dbReference>
<evidence type="ECO:0000259" key="1">
    <source>
        <dbReference type="Pfam" id="PF00561"/>
    </source>
</evidence>
<gene>
    <name evidence="2" type="ORF">AB1207_19960</name>
</gene>
<dbReference type="PANTHER" id="PTHR42977:SF1">
    <property type="entry name" value="BLR6576 PROTEIN"/>
    <property type="match status" value="1"/>
</dbReference>
<organism evidence="2 3">
    <name type="scientific">Kineococcus endophyticus</name>
    <dbReference type="NCBI Taxonomy" id="1181883"/>
    <lineage>
        <taxon>Bacteria</taxon>
        <taxon>Bacillati</taxon>
        <taxon>Actinomycetota</taxon>
        <taxon>Actinomycetes</taxon>
        <taxon>Kineosporiales</taxon>
        <taxon>Kineosporiaceae</taxon>
        <taxon>Kineococcus</taxon>
    </lineage>
</organism>
<name>A0ABV3PC11_9ACTN</name>
<evidence type="ECO:0000313" key="3">
    <source>
        <dbReference type="Proteomes" id="UP001555826"/>
    </source>
</evidence>
<dbReference type="Pfam" id="PF00561">
    <property type="entry name" value="Abhydrolase_1"/>
    <property type="match status" value="1"/>
</dbReference>
<reference evidence="2 3" key="1">
    <citation type="submission" date="2024-07" db="EMBL/GenBank/DDBJ databases">
        <authorList>
            <person name="Thanompreechachai J."/>
            <person name="Duangmal K."/>
        </authorList>
    </citation>
    <scope>NUCLEOTIDE SEQUENCE [LARGE SCALE GENOMIC DNA]</scope>
    <source>
        <strain evidence="2 3">KCTC 19886</strain>
    </source>
</reference>
<comment type="caution">
    <text evidence="2">The sequence shown here is derived from an EMBL/GenBank/DDBJ whole genome shotgun (WGS) entry which is preliminary data.</text>
</comment>
<keyword evidence="3" id="KW-1185">Reference proteome</keyword>
<feature type="domain" description="AB hydrolase-1" evidence="1">
    <location>
        <begin position="32"/>
        <end position="276"/>
    </location>
</feature>
<dbReference type="SUPFAM" id="SSF53474">
    <property type="entry name" value="alpha/beta-Hydrolases"/>
    <property type="match status" value="1"/>
</dbReference>
<dbReference type="Gene3D" id="3.40.50.1820">
    <property type="entry name" value="alpha/beta hydrolase"/>
    <property type="match status" value="1"/>
</dbReference>